<comment type="subcellular location">
    <subcellularLocation>
        <location evidence="1">Secreted</location>
    </subcellularLocation>
</comment>
<dbReference type="InterPro" id="IPR033116">
    <property type="entry name" value="TRYPSIN_SER"/>
</dbReference>
<dbReference type="InterPro" id="IPR001254">
    <property type="entry name" value="Trypsin_dom"/>
</dbReference>
<comment type="caution">
    <text evidence="11">The sequence shown here is derived from an EMBL/GenBank/DDBJ whole genome shotgun (WGS) entry which is preliminary data.</text>
</comment>
<evidence type="ECO:0000313" key="12">
    <source>
        <dbReference type="Proteomes" id="UP001497623"/>
    </source>
</evidence>
<sequence>MCKKSYSWYSYTDNMICAGVEDYTKDSCQGDSGGPLVLIDETSNSSNILLGITSWGRDCASHGYPGVYTKVANYVPWIEEKACSSNACLNSTMRNTPSVLITLRYLLISAFLSFMWR</sequence>
<evidence type="ECO:0000256" key="9">
    <source>
        <dbReference type="SAM" id="Phobius"/>
    </source>
</evidence>
<evidence type="ECO:0000256" key="8">
    <source>
        <dbReference type="ARBA" id="ARBA00023180"/>
    </source>
</evidence>
<accession>A0AAV2RZX5</accession>
<keyword evidence="12" id="KW-1185">Reference proteome</keyword>
<keyword evidence="9" id="KW-1133">Transmembrane helix</keyword>
<keyword evidence="9" id="KW-0812">Transmembrane</keyword>
<dbReference type="PROSITE" id="PS00135">
    <property type="entry name" value="TRYPSIN_SER"/>
    <property type="match status" value="1"/>
</dbReference>
<keyword evidence="5" id="KW-0378">Hydrolase</keyword>
<dbReference type="GO" id="GO:0004252">
    <property type="term" value="F:serine-type endopeptidase activity"/>
    <property type="evidence" value="ECO:0007669"/>
    <property type="project" value="InterPro"/>
</dbReference>
<feature type="transmembrane region" description="Helical" evidence="9">
    <location>
        <begin position="99"/>
        <end position="116"/>
    </location>
</feature>
<keyword evidence="3" id="KW-0645">Protease</keyword>
<dbReference type="Pfam" id="PF00089">
    <property type="entry name" value="Trypsin"/>
    <property type="match status" value="1"/>
</dbReference>
<keyword evidence="2" id="KW-0964">Secreted</keyword>
<reference evidence="11 12" key="1">
    <citation type="submission" date="2024-05" db="EMBL/GenBank/DDBJ databases">
        <authorList>
            <person name="Wallberg A."/>
        </authorList>
    </citation>
    <scope>NUCLEOTIDE SEQUENCE [LARGE SCALE GENOMIC DNA]</scope>
</reference>
<keyword evidence="6" id="KW-0720">Serine protease</keyword>
<protein>
    <recommendedName>
        <fullName evidence="10">Peptidase S1 domain-containing protein</fullName>
    </recommendedName>
</protein>
<evidence type="ECO:0000256" key="4">
    <source>
        <dbReference type="ARBA" id="ARBA00022729"/>
    </source>
</evidence>
<evidence type="ECO:0000256" key="3">
    <source>
        <dbReference type="ARBA" id="ARBA00022670"/>
    </source>
</evidence>
<keyword evidence="8" id="KW-0325">Glycoprotein</keyword>
<dbReference type="PANTHER" id="PTHR24264">
    <property type="entry name" value="TRYPSIN-RELATED"/>
    <property type="match status" value="1"/>
</dbReference>
<name>A0AAV2RZX5_MEGNR</name>
<keyword evidence="4" id="KW-0732">Signal</keyword>
<dbReference type="GO" id="GO:0006508">
    <property type="term" value="P:proteolysis"/>
    <property type="evidence" value="ECO:0007669"/>
    <property type="project" value="UniProtKB-KW"/>
</dbReference>
<gene>
    <name evidence="11" type="ORF">MNOR_LOCUS30423</name>
</gene>
<dbReference type="Gene3D" id="2.40.10.10">
    <property type="entry name" value="Trypsin-like serine proteases"/>
    <property type="match status" value="1"/>
</dbReference>
<dbReference type="FunFam" id="2.40.10.10:FF:000054">
    <property type="entry name" value="Complement C1r subcomponent"/>
    <property type="match status" value="1"/>
</dbReference>
<dbReference type="PANTHER" id="PTHR24264:SF65">
    <property type="entry name" value="SRCR DOMAIN-CONTAINING PROTEIN"/>
    <property type="match status" value="1"/>
</dbReference>
<dbReference type="InterPro" id="IPR043504">
    <property type="entry name" value="Peptidase_S1_PA_chymotrypsin"/>
</dbReference>
<evidence type="ECO:0000259" key="10">
    <source>
        <dbReference type="PROSITE" id="PS50240"/>
    </source>
</evidence>
<organism evidence="11 12">
    <name type="scientific">Meganyctiphanes norvegica</name>
    <name type="common">Northern krill</name>
    <name type="synonym">Thysanopoda norvegica</name>
    <dbReference type="NCBI Taxonomy" id="48144"/>
    <lineage>
        <taxon>Eukaryota</taxon>
        <taxon>Metazoa</taxon>
        <taxon>Ecdysozoa</taxon>
        <taxon>Arthropoda</taxon>
        <taxon>Crustacea</taxon>
        <taxon>Multicrustacea</taxon>
        <taxon>Malacostraca</taxon>
        <taxon>Eumalacostraca</taxon>
        <taxon>Eucarida</taxon>
        <taxon>Euphausiacea</taxon>
        <taxon>Euphausiidae</taxon>
        <taxon>Meganyctiphanes</taxon>
    </lineage>
</organism>
<keyword evidence="9" id="KW-0472">Membrane</keyword>
<dbReference type="InterPro" id="IPR050127">
    <property type="entry name" value="Serine_Proteases_S1"/>
</dbReference>
<dbReference type="EMBL" id="CAXKWB010037116">
    <property type="protein sequence ID" value="CAL4149348.1"/>
    <property type="molecule type" value="Genomic_DNA"/>
</dbReference>
<dbReference type="GO" id="GO:0005615">
    <property type="term" value="C:extracellular space"/>
    <property type="evidence" value="ECO:0007669"/>
    <property type="project" value="TreeGrafter"/>
</dbReference>
<evidence type="ECO:0000256" key="6">
    <source>
        <dbReference type="ARBA" id="ARBA00022825"/>
    </source>
</evidence>
<evidence type="ECO:0000256" key="1">
    <source>
        <dbReference type="ARBA" id="ARBA00004613"/>
    </source>
</evidence>
<proteinExistence type="predicted"/>
<dbReference type="SUPFAM" id="SSF50494">
    <property type="entry name" value="Trypsin-like serine proteases"/>
    <property type="match status" value="1"/>
</dbReference>
<dbReference type="InterPro" id="IPR009003">
    <property type="entry name" value="Peptidase_S1_PA"/>
</dbReference>
<evidence type="ECO:0000256" key="7">
    <source>
        <dbReference type="ARBA" id="ARBA00023157"/>
    </source>
</evidence>
<evidence type="ECO:0000256" key="2">
    <source>
        <dbReference type="ARBA" id="ARBA00022525"/>
    </source>
</evidence>
<dbReference type="AlphaFoldDB" id="A0AAV2RZX5"/>
<dbReference type="Proteomes" id="UP001497623">
    <property type="component" value="Unassembled WGS sequence"/>
</dbReference>
<keyword evidence="7" id="KW-1015">Disulfide bond</keyword>
<dbReference type="PROSITE" id="PS50240">
    <property type="entry name" value="TRYPSIN_DOM"/>
    <property type="match status" value="1"/>
</dbReference>
<evidence type="ECO:0000313" key="11">
    <source>
        <dbReference type="EMBL" id="CAL4149348.1"/>
    </source>
</evidence>
<feature type="domain" description="Peptidase S1" evidence="10">
    <location>
        <begin position="1"/>
        <end position="83"/>
    </location>
</feature>
<evidence type="ECO:0000256" key="5">
    <source>
        <dbReference type="ARBA" id="ARBA00022801"/>
    </source>
</evidence>